<dbReference type="InterPro" id="IPR013783">
    <property type="entry name" value="Ig-like_fold"/>
</dbReference>
<dbReference type="STRING" id="871325.SAMN05444349_102119"/>
<gene>
    <name evidence="2" type="ORF">SAMN05444349_102119</name>
</gene>
<feature type="domain" description="BACON" evidence="1">
    <location>
        <begin position="249"/>
        <end position="311"/>
    </location>
</feature>
<name>A0A1M4TH60_9BACE</name>
<dbReference type="CDD" id="cd14948">
    <property type="entry name" value="BACON"/>
    <property type="match status" value="3"/>
</dbReference>
<sequence length="490" mass="54823">MKFNLKQLIYNSFIGISVLTTFSGCNDDEAMKWVDLRYRVEDSYLVEAKNPESFSFQVKSTDPWEVFGKYDWYTISPNKGEASDKTSTVTITCKENTSLDDRIDTINIKSDYWIGKTFVLTQKGTAYLNVENVDMINQEGDDETFDVITNQKWTAKVTEGDVWLSIKSGNSGELDGQITVKATPNTGEQRTGIVTIYDRHGVVAQEVQCIQDGVVLNPEIPENGKWFRMYEEAQKLTIHVESNTEWTISKENEADDIWYNFEETSFNGDGDIVINVNEHTGTSVRTGIILLTTKADEGATPLMKTIKIKQANPQRPVVHDVNQAITSYSGPGGLKEGRYNFYFDPFGSANLSFFMMWAGQADDGGNVELRFHILSQKTQLSTRPWNGDVYNENSGHAVDTSISNVLTFDIKEAVDATDPTKSWIYSEWILNGVLLGKATSDGVTDANGTNDTYKIPFERTKVGANFSMSASGGNIGFIKWEYIAPLVWGD</sequence>
<proteinExistence type="predicted"/>
<feature type="domain" description="BACON" evidence="1">
    <location>
        <begin position="65"/>
        <end position="123"/>
    </location>
</feature>
<reference evidence="2 3" key="1">
    <citation type="submission" date="2016-11" db="EMBL/GenBank/DDBJ databases">
        <authorList>
            <person name="Jaros S."/>
            <person name="Januszkiewicz K."/>
            <person name="Wedrychowicz H."/>
        </authorList>
    </citation>
    <scope>NUCLEOTIDE SEQUENCE [LARGE SCALE GENOMIC DNA]</scope>
    <source>
        <strain evidence="2 3">DSM 26883</strain>
    </source>
</reference>
<protein>
    <submittedName>
        <fullName evidence="2">Putative binding domain-containing protein, N-terminal</fullName>
    </submittedName>
</protein>
<evidence type="ECO:0000313" key="3">
    <source>
        <dbReference type="Proteomes" id="UP000184436"/>
    </source>
</evidence>
<dbReference type="Pfam" id="PF13004">
    <property type="entry name" value="BACON"/>
    <property type="match status" value="3"/>
</dbReference>
<dbReference type="OrthoDB" id="1027015at2"/>
<organism evidence="2 3">
    <name type="scientific">Bacteroides faecichinchillae</name>
    <dbReference type="NCBI Taxonomy" id="871325"/>
    <lineage>
        <taxon>Bacteria</taxon>
        <taxon>Pseudomonadati</taxon>
        <taxon>Bacteroidota</taxon>
        <taxon>Bacteroidia</taxon>
        <taxon>Bacteroidales</taxon>
        <taxon>Bacteroidaceae</taxon>
        <taxon>Bacteroides</taxon>
    </lineage>
</organism>
<evidence type="ECO:0000259" key="1">
    <source>
        <dbReference type="Pfam" id="PF13004"/>
    </source>
</evidence>
<keyword evidence="3" id="KW-1185">Reference proteome</keyword>
<dbReference type="Proteomes" id="UP000184436">
    <property type="component" value="Unassembled WGS sequence"/>
</dbReference>
<dbReference type="Gene3D" id="2.60.40.10">
    <property type="entry name" value="Immunoglobulins"/>
    <property type="match status" value="3"/>
</dbReference>
<dbReference type="InterPro" id="IPR024361">
    <property type="entry name" value="BACON"/>
</dbReference>
<dbReference type="PROSITE" id="PS51257">
    <property type="entry name" value="PROKAR_LIPOPROTEIN"/>
    <property type="match status" value="1"/>
</dbReference>
<dbReference type="EMBL" id="FQVD01000002">
    <property type="protein sequence ID" value="SHE43758.1"/>
    <property type="molecule type" value="Genomic_DNA"/>
</dbReference>
<evidence type="ECO:0000313" key="2">
    <source>
        <dbReference type="EMBL" id="SHE43758.1"/>
    </source>
</evidence>
<dbReference type="AlphaFoldDB" id="A0A1M4TH60"/>
<feature type="domain" description="BACON" evidence="1">
    <location>
        <begin position="157"/>
        <end position="198"/>
    </location>
</feature>
<dbReference type="RefSeq" id="WP_025073721.1">
    <property type="nucleotide sequence ID" value="NZ_FQVD01000002.1"/>
</dbReference>
<accession>A0A1M4TH60</accession>